<feature type="domain" description="MacB-like periplasmic core" evidence="2">
    <location>
        <begin position="69"/>
        <end position="193"/>
    </location>
</feature>
<dbReference type="OrthoDB" id="2329651at2"/>
<name>A0A0R1TR44_9LACO</name>
<protein>
    <recommendedName>
        <fullName evidence="2">MacB-like periplasmic core domain-containing protein</fullName>
    </recommendedName>
</protein>
<dbReference type="STRING" id="1423724.FC32_GL001194"/>
<dbReference type="RefSeq" id="WP_025087441.1">
    <property type="nucleotide sequence ID" value="NZ_AZFT01000053.1"/>
</dbReference>
<feature type="transmembrane region" description="Helical" evidence="1">
    <location>
        <begin position="267"/>
        <end position="286"/>
    </location>
</feature>
<keyword evidence="1" id="KW-0812">Transmembrane</keyword>
<dbReference type="AlphaFoldDB" id="A0A0R1TR44"/>
<keyword evidence="1" id="KW-0472">Membrane</keyword>
<dbReference type="PATRIC" id="fig|1423724.4.peg.1243"/>
<evidence type="ECO:0000256" key="1">
    <source>
        <dbReference type="SAM" id="Phobius"/>
    </source>
</evidence>
<sequence>MFKRKIAVVFYVILISFFCVYLFFKIQERDLIMQLNNNNLSFDAYVVTLKENTSLADFNKKVKESSLTDIQIHYQDKKDKITYFYGKGDYTTPPLLSGHFFASSDFESDVPLAIVGKKYKNKLYIPKDQSYLKINGSYVPVIGVMGDSYTSDLDSQIFIAASVKTLAKLQTNNFKIVIDMTSPVSASTLKKKLGLATAINLVKKDFIISNKSWINSHWTQLAGLLVAAVGILAQMAVWLVSAKRRYIEAVFLQTNKAKFIFEEWRTYSIWVGLGMILGSMLGMFIFQLTSYTYLLAFMGSLYVGSIILFYLLISLRLRKE</sequence>
<evidence type="ECO:0000313" key="3">
    <source>
        <dbReference type="EMBL" id="KRL83926.1"/>
    </source>
</evidence>
<proteinExistence type="predicted"/>
<dbReference type="eggNOG" id="ENOG5033H40">
    <property type="taxonomic scope" value="Bacteria"/>
</dbReference>
<reference evidence="3 4" key="1">
    <citation type="journal article" date="2015" name="Genome Announc.">
        <title>Expanding the biotechnology potential of lactobacilli through comparative genomics of 213 strains and associated genera.</title>
        <authorList>
            <person name="Sun Z."/>
            <person name="Harris H.M."/>
            <person name="McCann A."/>
            <person name="Guo C."/>
            <person name="Argimon S."/>
            <person name="Zhang W."/>
            <person name="Yang X."/>
            <person name="Jeffery I.B."/>
            <person name="Cooney J.C."/>
            <person name="Kagawa T.F."/>
            <person name="Liu W."/>
            <person name="Song Y."/>
            <person name="Salvetti E."/>
            <person name="Wrobel A."/>
            <person name="Rasinkangas P."/>
            <person name="Parkhill J."/>
            <person name="Rea M.C."/>
            <person name="O'Sullivan O."/>
            <person name="Ritari J."/>
            <person name="Douillard F.P."/>
            <person name="Paul Ross R."/>
            <person name="Yang R."/>
            <person name="Briner A.E."/>
            <person name="Felis G.E."/>
            <person name="de Vos W.M."/>
            <person name="Barrangou R."/>
            <person name="Klaenhammer T.R."/>
            <person name="Caufield P.W."/>
            <person name="Cui Y."/>
            <person name="Zhang H."/>
            <person name="O'Toole P.W."/>
        </authorList>
    </citation>
    <scope>NUCLEOTIDE SEQUENCE [LARGE SCALE GENOMIC DNA]</scope>
    <source>
        <strain evidence="3 4">DSM 16634</strain>
    </source>
</reference>
<organism evidence="3 4">
    <name type="scientific">Ligilactobacillus apodemi DSM 16634 = JCM 16172</name>
    <dbReference type="NCBI Taxonomy" id="1423724"/>
    <lineage>
        <taxon>Bacteria</taxon>
        <taxon>Bacillati</taxon>
        <taxon>Bacillota</taxon>
        <taxon>Bacilli</taxon>
        <taxon>Lactobacillales</taxon>
        <taxon>Lactobacillaceae</taxon>
        <taxon>Ligilactobacillus</taxon>
    </lineage>
</organism>
<feature type="transmembrane region" description="Helical" evidence="1">
    <location>
        <begin position="221"/>
        <end position="241"/>
    </location>
</feature>
<keyword evidence="4" id="KW-1185">Reference proteome</keyword>
<dbReference type="EMBL" id="AZFT01000053">
    <property type="protein sequence ID" value="KRL83926.1"/>
    <property type="molecule type" value="Genomic_DNA"/>
</dbReference>
<dbReference type="InterPro" id="IPR025857">
    <property type="entry name" value="MacB_PCD"/>
</dbReference>
<accession>A0A0R1TR44</accession>
<dbReference type="Proteomes" id="UP000051324">
    <property type="component" value="Unassembled WGS sequence"/>
</dbReference>
<feature type="transmembrane region" description="Helical" evidence="1">
    <location>
        <begin position="6"/>
        <end position="24"/>
    </location>
</feature>
<dbReference type="Pfam" id="PF12704">
    <property type="entry name" value="MacB_PCD"/>
    <property type="match status" value="1"/>
</dbReference>
<feature type="transmembrane region" description="Helical" evidence="1">
    <location>
        <begin position="293"/>
        <end position="313"/>
    </location>
</feature>
<evidence type="ECO:0000259" key="2">
    <source>
        <dbReference type="Pfam" id="PF12704"/>
    </source>
</evidence>
<keyword evidence="1" id="KW-1133">Transmembrane helix</keyword>
<comment type="caution">
    <text evidence="3">The sequence shown here is derived from an EMBL/GenBank/DDBJ whole genome shotgun (WGS) entry which is preliminary data.</text>
</comment>
<evidence type="ECO:0000313" key="4">
    <source>
        <dbReference type="Proteomes" id="UP000051324"/>
    </source>
</evidence>
<gene>
    <name evidence="3" type="ORF">FC32_GL001194</name>
</gene>